<evidence type="ECO:0000313" key="2">
    <source>
        <dbReference type="Proteomes" id="UP000830395"/>
    </source>
</evidence>
<evidence type="ECO:0000313" key="1">
    <source>
        <dbReference type="EMBL" id="MCJ8747492.1"/>
    </source>
</evidence>
<dbReference type="EMBL" id="CM040999">
    <property type="protein sequence ID" value="MCJ8747492.1"/>
    <property type="molecule type" value="Genomic_DNA"/>
</dbReference>
<name>A0ACC5ZI00_9TELE</name>
<keyword evidence="2" id="KW-1185">Reference proteome</keyword>
<accession>A0ACC5ZI00</accession>
<reference evidence="1" key="1">
    <citation type="submission" date="2020-02" db="EMBL/GenBank/DDBJ databases">
        <title>Genome sequencing of the panga catfish, Pangasius djambal.</title>
        <authorList>
            <person name="Wen M."/>
            <person name="Zahm M."/>
            <person name="Roques C."/>
            <person name="Cabau C."/>
            <person name="Klopp C."/>
            <person name="Donnadieu C."/>
            <person name="Jouanno E."/>
            <person name="Avarre J.-C."/>
            <person name="Campet M."/>
            <person name="Ha T."/>
            <person name="Dugue R."/>
            <person name="Lampietro C."/>
            <person name="Louis A."/>
            <person name="Herpin A."/>
            <person name="Echchiki A."/>
            <person name="Berthelot C."/>
            <person name="Parey E."/>
            <person name="Roest-Crollius H."/>
            <person name="Braasch I."/>
            <person name="Postlethwait J.H."/>
            <person name="Bobe J."/>
            <person name="Montfort J."/>
            <person name="Bouchez O."/>
            <person name="Begum T."/>
            <person name="Schartl M."/>
            <person name="Gustiano R."/>
            <person name="Guiguen Y."/>
        </authorList>
    </citation>
    <scope>NUCLEOTIDE SEQUENCE</scope>
    <source>
        <strain evidence="1">Pdj_M5554</strain>
    </source>
</reference>
<dbReference type="Proteomes" id="UP000830395">
    <property type="component" value="Chromosome 25"/>
</dbReference>
<comment type="caution">
    <text evidence="1">The sequence shown here is derived from an EMBL/GenBank/DDBJ whole genome shotgun (WGS) entry which is preliminary data.</text>
</comment>
<gene>
    <name evidence="1" type="ORF">PDJAM_G00154050</name>
</gene>
<proteinExistence type="predicted"/>
<organism evidence="1 2">
    <name type="scientific">Pangasius djambal</name>
    <dbReference type="NCBI Taxonomy" id="1691987"/>
    <lineage>
        <taxon>Eukaryota</taxon>
        <taxon>Metazoa</taxon>
        <taxon>Chordata</taxon>
        <taxon>Craniata</taxon>
        <taxon>Vertebrata</taxon>
        <taxon>Euteleostomi</taxon>
        <taxon>Actinopterygii</taxon>
        <taxon>Neopterygii</taxon>
        <taxon>Teleostei</taxon>
        <taxon>Ostariophysi</taxon>
        <taxon>Siluriformes</taxon>
        <taxon>Pangasiidae</taxon>
        <taxon>Pangasius</taxon>
    </lineage>
</organism>
<protein>
    <submittedName>
        <fullName evidence="1">Uncharacterized protein</fullName>
    </submittedName>
</protein>
<sequence>MMMMMMIESCPQCYGISSSARASEWVVSSGAPVINSLTSLRLGREEAQTAAMHGSEQKKRHLFKSGRSASMAHSESCECGGERRHPSILYSLLKKESAPCASARAPRSARFAVAARTCACGVARPVALRSPHATCAAASAVLAKTLRFVKSVPCFGELPACDQRALVRSGWAPLLVLGMAQDGLDFETRESAEPSMLQRLLTGAHERPSSPRDHGANVVNGGGGVALAEAQGIKAFLSKCWDLDISTKEYAYLKGAILFNPDVAGLQCQQYIQALQSEAHQALNEHVKLIHRGDTARFAKLFIALSMLRSINANVVAGLFFRPVTGTVNMEELLLEMFYGK</sequence>